<feature type="chain" id="PRO_5020301067" description="Secreted protein" evidence="1">
    <location>
        <begin position="29"/>
        <end position="141"/>
    </location>
</feature>
<keyword evidence="3" id="KW-1185">Reference proteome</keyword>
<evidence type="ECO:0008006" key="4">
    <source>
        <dbReference type="Google" id="ProtNLM"/>
    </source>
</evidence>
<dbReference type="EMBL" id="SNWQ01000028">
    <property type="protein sequence ID" value="TDO34255.1"/>
    <property type="molecule type" value="Genomic_DNA"/>
</dbReference>
<evidence type="ECO:0000313" key="3">
    <source>
        <dbReference type="Proteomes" id="UP000295388"/>
    </source>
</evidence>
<evidence type="ECO:0000256" key="1">
    <source>
        <dbReference type="SAM" id="SignalP"/>
    </source>
</evidence>
<dbReference type="RefSeq" id="WP_133804969.1">
    <property type="nucleotide sequence ID" value="NZ_SNWQ01000028.1"/>
</dbReference>
<dbReference type="Proteomes" id="UP000295388">
    <property type="component" value="Unassembled WGS sequence"/>
</dbReference>
<sequence>MRSSRIAAALLAGGLVLTATTAPMTATAVPPKKCAVPVATWKFDHDQTGGWWAVTVDMTCNWKYTKEYILSVYNRRTHKSYYFDADPTTDSSYHRVITIPSTPPSARESACVDASATIYGPDTDPLDSQRLRDCFPLSSPA</sequence>
<organism evidence="2 3">
    <name type="scientific">Kribbella caucasensis</name>
    <dbReference type="NCBI Taxonomy" id="2512215"/>
    <lineage>
        <taxon>Bacteria</taxon>
        <taxon>Bacillati</taxon>
        <taxon>Actinomycetota</taxon>
        <taxon>Actinomycetes</taxon>
        <taxon>Propionibacteriales</taxon>
        <taxon>Kribbellaceae</taxon>
        <taxon>Kribbella</taxon>
    </lineage>
</organism>
<keyword evidence="1" id="KW-0732">Signal</keyword>
<dbReference type="OrthoDB" id="3829301at2"/>
<gene>
    <name evidence="2" type="ORF">EV643_12840</name>
</gene>
<dbReference type="AlphaFoldDB" id="A0A4R6JI77"/>
<proteinExistence type="predicted"/>
<name>A0A4R6JI77_9ACTN</name>
<accession>A0A4R6JI77</accession>
<comment type="caution">
    <text evidence="2">The sequence shown here is derived from an EMBL/GenBank/DDBJ whole genome shotgun (WGS) entry which is preliminary data.</text>
</comment>
<evidence type="ECO:0000313" key="2">
    <source>
        <dbReference type="EMBL" id="TDO34255.1"/>
    </source>
</evidence>
<reference evidence="2 3" key="1">
    <citation type="submission" date="2019-03" db="EMBL/GenBank/DDBJ databases">
        <title>Genomic Encyclopedia of Type Strains, Phase III (KMG-III): the genomes of soil and plant-associated and newly described type strains.</title>
        <authorList>
            <person name="Whitman W."/>
        </authorList>
    </citation>
    <scope>NUCLEOTIDE SEQUENCE [LARGE SCALE GENOMIC DNA]</scope>
    <source>
        <strain evidence="2 3">VKM Ac-2527</strain>
    </source>
</reference>
<feature type="signal peptide" evidence="1">
    <location>
        <begin position="1"/>
        <end position="28"/>
    </location>
</feature>
<protein>
    <recommendedName>
        <fullName evidence="4">Secreted protein</fullName>
    </recommendedName>
</protein>